<feature type="domain" description="Gnk2-homologous" evidence="21">
    <location>
        <begin position="45"/>
        <end position="150"/>
    </location>
</feature>
<evidence type="ECO:0000313" key="22">
    <source>
        <dbReference type="EMBL" id="KAK4588153.1"/>
    </source>
</evidence>
<evidence type="ECO:0000256" key="15">
    <source>
        <dbReference type="ARBA" id="ARBA00047558"/>
    </source>
</evidence>
<dbReference type="GO" id="GO:0005886">
    <property type="term" value="C:plasma membrane"/>
    <property type="evidence" value="ECO:0007669"/>
    <property type="project" value="TreeGrafter"/>
</dbReference>
<keyword evidence="4" id="KW-0808">Transferase</keyword>
<dbReference type="PROSITE" id="PS00107">
    <property type="entry name" value="PROTEIN_KINASE_ATP"/>
    <property type="match status" value="1"/>
</dbReference>
<evidence type="ECO:0000256" key="3">
    <source>
        <dbReference type="ARBA" id="ARBA00022553"/>
    </source>
</evidence>
<dbReference type="FunFam" id="3.30.430.20:FF:000013">
    <property type="entry name" value="Cysteine-rich RLK (RECEPTOR-like protein kinase) 23"/>
    <property type="match status" value="1"/>
</dbReference>
<dbReference type="Pfam" id="PF01657">
    <property type="entry name" value="Stress-antifung"/>
    <property type="match status" value="2"/>
</dbReference>
<evidence type="ECO:0000256" key="13">
    <source>
        <dbReference type="ARBA" id="ARBA00023170"/>
    </source>
</evidence>
<dbReference type="PANTHER" id="PTHR27002">
    <property type="entry name" value="RECEPTOR-LIKE SERINE/THREONINE-PROTEIN KINASE SD1-8"/>
    <property type="match status" value="1"/>
</dbReference>
<dbReference type="Gene3D" id="1.10.510.10">
    <property type="entry name" value="Transferase(Phosphotransferase) domain 1"/>
    <property type="match status" value="1"/>
</dbReference>
<feature type="signal peptide" evidence="19">
    <location>
        <begin position="1"/>
        <end position="42"/>
    </location>
</feature>
<dbReference type="InterPro" id="IPR002902">
    <property type="entry name" value="GNK2"/>
</dbReference>
<dbReference type="InterPro" id="IPR001245">
    <property type="entry name" value="Ser-Thr/Tyr_kinase_cat_dom"/>
</dbReference>
<dbReference type="PROSITE" id="PS51473">
    <property type="entry name" value="GNK2"/>
    <property type="match status" value="2"/>
</dbReference>
<evidence type="ECO:0000259" key="21">
    <source>
        <dbReference type="PROSITE" id="PS51473"/>
    </source>
</evidence>
<dbReference type="InterPro" id="IPR000719">
    <property type="entry name" value="Prot_kinase_dom"/>
</dbReference>
<sequence>MSCILKNKHKTDQTTVGMPSFNVSMFLLILSLLSFLSLNSEAAPEYRYHFCSNETTFTPNSTYQSNFNHLLSFLTSNSTRESGFYNTTVGQTPENTVYGLFFCRGDLTPDECRVCVSTATKEIVEQYCPVEKVAVIWYSECVLRYSNKSFFSTMFQTPTVSLYNIQNITEPVRFTQLLGTSMNDIETKASNAPTGTQKFATTEAKFSELQTLYSLVQCDPLISSSDCKTCLGIAIGNLPGCCAGKQGANVLYPSCYVRYEIYPFYKVQAVPPPAPTPVLLAPPPPKESGEITADSLQYDLATIEAATNNFADDNKLGSGGFGEVFKGTLPNKQEIAVKRLSQTSRQGAEEFKNEVLLVAKLQHRNLVRLLGYCLEGEEKLLVYEFVPNKSLDYFLFDPKKRSLLDWSSRYNIIGGVARGMLYLHEDSRLRIIHRDLKASNILLDANLNPKISDFGMAKIFGVDETQGNTSKIVGTFGYMSPEYAMHGQFSVKSDVYSFGVLILEILSGKKISAFGQSDTAEDLLSYAWKHWSNGSYLDVLDSDMRDSCSRNEVIQCIHIGLLCVQENPADRPSMATIILMLNSGSVTLPSPQKPPFFPHSRTEQNMPTIEVESDKSSSTNMPTIEVNSDKSSSTAVQCSVNEASITELYPR</sequence>
<keyword evidence="8 17" id="KW-0547">Nucleotide-binding</keyword>
<evidence type="ECO:0000256" key="11">
    <source>
        <dbReference type="ARBA" id="ARBA00022989"/>
    </source>
</evidence>
<dbReference type="Gene3D" id="3.30.200.20">
    <property type="entry name" value="Phosphorylase Kinase, domain 1"/>
    <property type="match status" value="1"/>
</dbReference>
<dbReference type="PROSITE" id="PS50011">
    <property type="entry name" value="PROTEIN_KINASE_DOM"/>
    <property type="match status" value="1"/>
</dbReference>
<comment type="catalytic activity">
    <reaction evidence="15">
        <text>L-seryl-[protein] + ATP = O-phospho-L-seryl-[protein] + ADP + H(+)</text>
        <dbReference type="Rhea" id="RHEA:17989"/>
        <dbReference type="Rhea" id="RHEA-COMP:9863"/>
        <dbReference type="Rhea" id="RHEA-COMP:11604"/>
        <dbReference type="ChEBI" id="CHEBI:15378"/>
        <dbReference type="ChEBI" id="CHEBI:29999"/>
        <dbReference type="ChEBI" id="CHEBI:30616"/>
        <dbReference type="ChEBI" id="CHEBI:83421"/>
        <dbReference type="ChEBI" id="CHEBI:456216"/>
    </reaction>
</comment>
<evidence type="ECO:0000256" key="4">
    <source>
        <dbReference type="ARBA" id="ARBA00022679"/>
    </source>
</evidence>
<evidence type="ECO:0000256" key="7">
    <source>
        <dbReference type="ARBA" id="ARBA00022737"/>
    </source>
</evidence>
<dbReference type="PROSITE" id="PS00108">
    <property type="entry name" value="PROTEIN_KINASE_ST"/>
    <property type="match status" value="1"/>
</dbReference>
<dbReference type="Proteomes" id="UP001324115">
    <property type="component" value="Unassembled WGS sequence"/>
</dbReference>
<evidence type="ECO:0000256" key="18">
    <source>
        <dbReference type="SAM" id="MobiDB-lite"/>
    </source>
</evidence>
<keyword evidence="3" id="KW-0597">Phosphoprotein</keyword>
<feature type="chain" id="PRO_5042965777" description="Cysteine-rich receptor-like protein kinase 10" evidence="19">
    <location>
        <begin position="43"/>
        <end position="651"/>
    </location>
</feature>
<dbReference type="GO" id="GO:0005524">
    <property type="term" value="F:ATP binding"/>
    <property type="evidence" value="ECO:0007669"/>
    <property type="project" value="UniProtKB-UniRule"/>
</dbReference>
<evidence type="ECO:0008006" key="24">
    <source>
        <dbReference type="Google" id="ProtNLM"/>
    </source>
</evidence>
<evidence type="ECO:0000256" key="6">
    <source>
        <dbReference type="ARBA" id="ARBA00022729"/>
    </source>
</evidence>
<feature type="domain" description="Protein kinase" evidence="20">
    <location>
        <begin position="310"/>
        <end position="597"/>
    </location>
</feature>
<dbReference type="Pfam" id="PF07714">
    <property type="entry name" value="PK_Tyr_Ser-Thr"/>
    <property type="match status" value="1"/>
</dbReference>
<dbReference type="GO" id="GO:0042742">
    <property type="term" value="P:defense response to bacterium"/>
    <property type="evidence" value="ECO:0007669"/>
    <property type="project" value="TreeGrafter"/>
</dbReference>
<evidence type="ECO:0000256" key="16">
    <source>
        <dbReference type="ARBA" id="ARBA00047951"/>
    </source>
</evidence>
<comment type="caution">
    <text evidence="22">The sequence shown here is derived from an EMBL/GenBank/DDBJ whole genome shotgun (WGS) entry which is preliminary data.</text>
</comment>
<keyword evidence="5" id="KW-0812">Transmembrane</keyword>
<dbReference type="CDD" id="cd14066">
    <property type="entry name" value="STKc_IRAK"/>
    <property type="match status" value="1"/>
</dbReference>
<dbReference type="FunFam" id="3.30.200.20:FF:000727">
    <property type="entry name" value="Cysteine-rich RLK (RECEPTOR-like protein kinase) 23"/>
    <property type="match status" value="1"/>
</dbReference>
<feature type="domain" description="Gnk2-homologous" evidence="21">
    <location>
        <begin position="156"/>
        <end position="264"/>
    </location>
</feature>
<dbReference type="Gene3D" id="3.30.430.20">
    <property type="entry name" value="Gnk2 domain, C-X8-C-X2-C motif"/>
    <property type="match status" value="2"/>
</dbReference>
<dbReference type="SUPFAM" id="SSF56112">
    <property type="entry name" value="Protein kinase-like (PK-like)"/>
    <property type="match status" value="1"/>
</dbReference>
<keyword evidence="23" id="KW-1185">Reference proteome</keyword>
<keyword evidence="11" id="KW-1133">Transmembrane helix</keyword>
<evidence type="ECO:0000256" key="8">
    <source>
        <dbReference type="ARBA" id="ARBA00022741"/>
    </source>
</evidence>
<evidence type="ECO:0000256" key="14">
    <source>
        <dbReference type="ARBA" id="ARBA00023180"/>
    </source>
</evidence>
<dbReference type="InterPro" id="IPR017441">
    <property type="entry name" value="Protein_kinase_ATP_BS"/>
</dbReference>
<gene>
    <name evidence="22" type="ORF">RGQ29_019231</name>
</gene>
<keyword evidence="9" id="KW-0418">Kinase</keyword>
<dbReference type="PANTHER" id="PTHR27002:SF1096">
    <property type="entry name" value="GNK2-HOMOLOGOUS DOMAIN-CONTAINING PROTEIN"/>
    <property type="match status" value="1"/>
</dbReference>
<dbReference type="CDD" id="cd23509">
    <property type="entry name" value="Gnk2-like"/>
    <property type="match status" value="2"/>
</dbReference>
<evidence type="ECO:0000256" key="9">
    <source>
        <dbReference type="ARBA" id="ARBA00022777"/>
    </source>
</evidence>
<evidence type="ECO:0000256" key="12">
    <source>
        <dbReference type="ARBA" id="ARBA00023136"/>
    </source>
</evidence>
<dbReference type="GO" id="GO:0004674">
    <property type="term" value="F:protein serine/threonine kinase activity"/>
    <property type="evidence" value="ECO:0007669"/>
    <property type="project" value="UniProtKB-KW"/>
</dbReference>
<keyword evidence="2" id="KW-0723">Serine/threonine-protein kinase</keyword>
<evidence type="ECO:0000256" key="19">
    <source>
        <dbReference type="SAM" id="SignalP"/>
    </source>
</evidence>
<dbReference type="InterPro" id="IPR008271">
    <property type="entry name" value="Ser/Thr_kinase_AS"/>
</dbReference>
<dbReference type="FunFam" id="1.10.510.10:FF:000129">
    <property type="entry name" value="cysteine-rich receptor-like protein kinase 10"/>
    <property type="match status" value="1"/>
</dbReference>
<feature type="binding site" evidence="17">
    <location>
        <position position="338"/>
    </location>
    <ligand>
        <name>ATP</name>
        <dbReference type="ChEBI" id="CHEBI:30616"/>
    </ligand>
</feature>
<dbReference type="SMART" id="SM00220">
    <property type="entry name" value="S_TKc"/>
    <property type="match status" value="1"/>
</dbReference>
<protein>
    <recommendedName>
        <fullName evidence="24">Cysteine-rich receptor-like protein kinase 10</fullName>
    </recommendedName>
</protein>
<keyword evidence="13" id="KW-0675">Receptor</keyword>
<dbReference type="AlphaFoldDB" id="A0AAN7F8J5"/>
<feature type="region of interest" description="Disordered" evidence="18">
    <location>
        <begin position="591"/>
        <end position="635"/>
    </location>
</feature>
<keyword evidence="6 19" id="KW-0732">Signal</keyword>
<organism evidence="22 23">
    <name type="scientific">Quercus rubra</name>
    <name type="common">Northern red oak</name>
    <name type="synonym">Quercus borealis</name>
    <dbReference type="NCBI Taxonomy" id="3512"/>
    <lineage>
        <taxon>Eukaryota</taxon>
        <taxon>Viridiplantae</taxon>
        <taxon>Streptophyta</taxon>
        <taxon>Embryophyta</taxon>
        <taxon>Tracheophyta</taxon>
        <taxon>Spermatophyta</taxon>
        <taxon>Magnoliopsida</taxon>
        <taxon>eudicotyledons</taxon>
        <taxon>Gunneridae</taxon>
        <taxon>Pentapetalae</taxon>
        <taxon>rosids</taxon>
        <taxon>fabids</taxon>
        <taxon>Fagales</taxon>
        <taxon>Fagaceae</taxon>
        <taxon>Quercus</taxon>
    </lineage>
</organism>
<evidence type="ECO:0000256" key="2">
    <source>
        <dbReference type="ARBA" id="ARBA00022527"/>
    </source>
</evidence>
<evidence type="ECO:0000313" key="23">
    <source>
        <dbReference type="Proteomes" id="UP001324115"/>
    </source>
</evidence>
<comment type="catalytic activity">
    <reaction evidence="16">
        <text>L-threonyl-[protein] + ATP = O-phospho-L-threonyl-[protein] + ADP + H(+)</text>
        <dbReference type="Rhea" id="RHEA:46608"/>
        <dbReference type="Rhea" id="RHEA-COMP:11060"/>
        <dbReference type="Rhea" id="RHEA-COMP:11605"/>
        <dbReference type="ChEBI" id="CHEBI:15378"/>
        <dbReference type="ChEBI" id="CHEBI:30013"/>
        <dbReference type="ChEBI" id="CHEBI:30616"/>
        <dbReference type="ChEBI" id="CHEBI:61977"/>
        <dbReference type="ChEBI" id="CHEBI:456216"/>
    </reaction>
</comment>
<comment type="subcellular location">
    <subcellularLocation>
        <location evidence="1">Membrane</location>
        <topology evidence="1">Single-pass membrane protein</topology>
    </subcellularLocation>
</comment>
<evidence type="ECO:0000256" key="17">
    <source>
        <dbReference type="PROSITE-ProRule" id="PRU10141"/>
    </source>
</evidence>
<dbReference type="InterPro" id="IPR011009">
    <property type="entry name" value="Kinase-like_dom_sf"/>
</dbReference>
<keyword evidence="14" id="KW-0325">Glycoprotein</keyword>
<reference evidence="22 23" key="1">
    <citation type="journal article" date="2023" name="G3 (Bethesda)">
        <title>A haplotype-resolved chromosome-scale genome for Quercus rubra L. provides insights into the genetics of adaptive traits for red oak species.</title>
        <authorList>
            <person name="Kapoor B."/>
            <person name="Jenkins J."/>
            <person name="Schmutz J."/>
            <person name="Zhebentyayeva T."/>
            <person name="Kuelheim C."/>
            <person name="Coggeshall M."/>
            <person name="Heim C."/>
            <person name="Lasky J.R."/>
            <person name="Leites L."/>
            <person name="Islam-Faridi N."/>
            <person name="Romero-Severson J."/>
            <person name="DeLeo V.L."/>
            <person name="Lucas S.M."/>
            <person name="Lazic D."/>
            <person name="Gailing O."/>
            <person name="Carlson J."/>
            <person name="Staton M."/>
        </authorList>
    </citation>
    <scope>NUCLEOTIDE SEQUENCE [LARGE SCALE GENOMIC DNA]</scope>
    <source>
        <strain evidence="22">Pseudo-F2</strain>
    </source>
</reference>
<dbReference type="FunFam" id="3.30.430.20:FF:000012">
    <property type="entry name" value="Cysteine-rich receptor-like protein kinase 25"/>
    <property type="match status" value="1"/>
</dbReference>
<evidence type="ECO:0000256" key="5">
    <source>
        <dbReference type="ARBA" id="ARBA00022692"/>
    </source>
</evidence>
<proteinExistence type="predicted"/>
<keyword evidence="10 17" id="KW-0067">ATP-binding</keyword>
<evidence type="ECO:0000259" key="20">
    <source>
        <dbReference type="PROSITE" id="PS50011"/>
    </source>
</evidence>
<evidence type="ECO:0000256" key="1">
    <source>
        <dbReference type="ARBA" id="ARBA00004167"/>
    </source>
</evidence>
<evidence type="ECO:0000256" key="10">
    <source>
        <dbReference type="ARBA" id="ARBA00022840"/>
    </source>
</evidence>
<keyword evidence="12" id="KW-0472">Membrane</keyword>
<name>A0AAN7F8J5_QUERU</name>
<feature type="compositionally biased region" description="Polar residues" evidence="18">
    <location>
        <begin position="616"/>
        <end position="635"/>
    </location>
</feature>
<dbReference type="EMBL" id="JAXUIC010000005">
    <property type="protein sequence ID" value="KAK4588153.1"/>
    <property type="molecule type" value="Genomic_DNA"/>
</dbReference>
<accession>A0AAN7F8J5</accession>
<dbReference type="InterPro" id="IPR038408">
    <property type="entry name" value="GNK2_sf"/>
</dbReference>
<keyword evidence="7" id="KW-0677">Repeat</keyword>